<comment type="similarity">
    <text evidence="1">Belongs to the class-I pyridoxal-phosphate-dependent aminotransferase family.</text>
</comment>
<dbReference type="SUPFAM" id="SSF53383">
    <property type="entry name" value="PLP-dependent transferases"/>
    <property type="match status" value="1"/>
</dbReference>
<organism evidence="4 5">
    <name type="scientific">Apiotrichum porosum</name>
    <dbReference type="NCBI Taxonomy" id="105984"/>
    <lineage>
        <taxon>Eukaryota</taxon>
        <taxon>Fungi</taxon>
        <taxon>Dikarya</taxon>
        <taxon>Basidiomycota</taxon>
        <taxon>Agaricomycotina</taxon>
        <taxon>Tremellomycetes</taxon>
        <taxon>Trichosporonales</taxon>
        <taxon>Trichosporonaceae</taxon>
        <taxon>Apiotrichum</taxon>
    </lineage>
</organism>
<accession>A0A427XU74</accession>
<dbReference type="OrthoDB" id="7042322at2759"/>
<dbReference type="Pfam" id="PF00155">
    <property type="entry name" value="Aminotran_1_2"/>
    <property type="match status" value="1"/>
</dbReference>
<evidence type="ECO:0000256" key="1">
    <source>
        <dbReference type="ARBA" id="ARBA00007441"/>
    </source>
</evidence>
<dbReference type="GO" id="GO:0008483">
    <property type="term" value="F:transaminase activity"/>
    <property type="evidence" value="ECO:0007669"/>
    <property type="project" value="TreeGrafter"/>
</dbReference>
<dbReference type="RefSeq" id="XP_028476614.1">
    <property type="nucleotide sequence ID" value="XM_028622721.1"/>
</dbReference>
<dbReference type="InterPro" id="IPR015424">
    <property type="entry name" value="PyrdxlP-dep_Trfase"/>
</dbReference>
<keyword evidence="5" id="KW-1185">Reference proteome</keyword>
<dbReference type="GeneID" id="39591892"/>
<dbReference type="InterPro" id="IPR004838">
    <property type="entry name" value="NHTrfase_class1_PyrdxlP-BS"/>
</dbReference>
<dbReference type="AlphaFoldDB" id="A0A427XU74"/>
<dbReference type="GO" id="GO:0030170">
    <property type="term" value="F:pyridoxal phosphate binding"/>
    <property type="evidence" value="ECO:0007669"/>
    <property type="project" value="InterPro"/>
</dbReference>
<comment type="caution">
    <text evidence="4">The sequence shown here is derived from an EMBL/GenBank/DDBJ whole genome shotgun (WGS) entry which is preliminary data.</text>
</comment>
<dbReference type="EMBL" id="RSCE01000005">
    <property type="protein sequence ID" value="RSH82382.1"/>
    <property type="molecule type" value="Genomic_DNA"/>
</dbReference>
<dbReference type="PANTHER" id="PTHR43795">
    <property type="entry name" value="BIFUNCTIONAL ASPARTATE AMINOTRANSFERASE AND GLUTAMATE/ASPARTATE-PREPHENATE AMINOTRANSFERASE-RELATED"/>
    <property type="match status" value="1"/>
</dbReference>
<protein>
    <recommendedName>
        <fullName evidence="3">Aminotransferase class I/classII large domain-containing protein</fullName>
    </recommendedName>
</protein>
<name>A0A427XU74_9TREE</name>
<dbReference type="PANTHER" id="PTHR43795:SF39">
    <property type="entry name" value="AMINOTRANSFERASE CLASS I_CLASSII DOMAIN-CONTAINING PROTEIN"/>
    <property type="match status" value="1"/>
</dbReference>
<reference evidence="4 5" key="1">
    <citation type="submission" date="2018-11" db="EMBL/GenBank/DDBJ databases">
        <title>Genome sequence of Apiotrichum porosum DSM 27194.</title>
        <authorList>
            <person name="Aliyu H."/>
            <person name="Gorte O."/>
            <person name="Ochsenreither K."/>
        </authorList>
    </citation>
    <scope>NUCLEOTIDE SEQUENCE [LARGE SCALE GENOMIC DNA]</scope>
    <source>
        <strain evidence="4 5">DSM 27194</strain>
    </source>
</reference>
<dbReference type="Proteomes" id="UP000279236">
    <property type="component" value="Unassembled WGS sequence"/>
</dbReference>
<keyword evidence="2" id="KW-0663">Pyridoxal phosphate</keyword>
<evidence type="ECO:0000259" key="3">
    <source>
        <dbReference type="Pfam" id="PF00155"/>
    </source>
</evidence>
<dbReference type="GO" id="GO:0006520">
    <property type="term" value="P:amino acid metabolic process"/>
    <property type="evidence" value="ECO:0007669"/>
    <property type="project" value="TreeGrafter"/>
</dbReference>
<dbReference type="InterPro" id="IPR015422">
    <property type="entry name" value="PyrdxlP-dep_Trfase_small"/>
</dbReference>
<gene>
    <name evidence="4" type="ORF">EHS24_007349</name>
</gene>
<dbReference type="InterPro" id="IPR050478">
    <property type="entry name" value="Ethylene_sulfur-biosynth"/>
</dbReference>
<feature type="domain" description="Aminotransferase class I/classII large" evidence="3">
    <location>
        <begin position="84"/>
        <end position="467"/>
    </location>
</feature>
<dbReference type="Gene3D" id="3.40.640.10">
    <property type="entry name" value="Type I PLP-dependent aspartate aminotransferase-like (Major domain)"/>
    <property type="match status" value="1"/>
</dbReference>
<dbReference type="PRINTS" id="PR00753">
    <property type="entry name" value="ACCSYNTHASE"/>
</dbReference>
<dbReference type="InterPro" id="IPR015421">
    <property type="entry name" value="PyrdxlP-dep_Trfase_major"/>
</dbReference>
<evidence type="ECO:0000313" key="5">
    <source>
        <dbReference type="Proteomes" id="UP000279236"/>
    </source>
</evidence>
<dbReference type="PROSITE" id="PS00105">
    <property type="entry name" value="AA_TRANSFER_CLASS_1"/>
    <property type="match status" value="1"/>
</dbReference>
<evidence type="ECO:0000256" key="2">
    <source>
        <dbReference type="ARBA" id="ARBA00022898"/>
    </source>
</evidence>
<dbReference type="InterPro" id="IPR004839">
    <property type="entry name" value="Aminotransferase_I/II_large"/>
</dbReference>
<sequence length="476" mass="52443">MSLASSLTTHVNSLAISDVPLKPRTPAPKPNPVSVGAWSDAVDAYAGPRLSKRIIDVPDSHVTAEKLDAIFRTTYDGESNPGGLINLGIAENSLLTQEYLEYYSRVLKDALTPGDLTYGNQSSGSSRLHTAIADLWNENFSPLTPVKPDDIVTGPGATSVLDQLVAVFLDPGDAILIAAPHYNGFNVNMVARSRSTIVSVPVPNEEAFSPTSLDYFETAIKEYAAKGVTTRAVMLCSPQNPYGRTYDKETLLAYALFAEKHDLHLISDELYALSVYDNPNMPDAPPFISMLALDIEKETGKPFDSRRLHVVYSFSKDFGVNGFRVAAVISQHNPLVLRALLHTAFLMKVSSPADALLSYLLNDKPTFRKMVALNQARLADSAAHVRDWFEKRGFKPFQSNAGHFMMVDGRDVFHFKNFEEERAFAHKCIDAGVVVGVGQSYHYAQPGWLRVTFSVHRPVLDLALQRLDEALKSLKN</sequence>
<dbReference type="Gene3D" id="3.90.1150.10">
    <property type="entry name" value="Aspartate Aminotransferase, domain 1"/>
    <property type="match status" value="1"/>
</dbReference>
<dbReference type="STRING" id="105984.A0A427XU74"/>
<dbReference type="CDD" id="cd00609">
    <property type="entry name" value="AAT_like"/>
    <property type="match status" value="1"/>
</dbReference>
<evidence type="ECO:0000313" key="4">
    <source>
        <dbReference type="EMBL" id="RSH82382.1"/>
    </source>
</evidence>
<proteinExistence type="inferred from homology"/>